<evidence type="ECO:0000313" key="13">
    <source>
        <dbReference type="Proteomes" id="UP000557307"/>
    </source>
</evidence>
<dbReference type="Pfam" id="PF07715">
    <property type="entry name" value="Plug"/>
    <property type="match status" value="1"/>
</dbReference>
<dbReference type="InterPro" id="IPR012910">
    <property type="entry name" value="Plug_dom"/>
</dbReference>
<dbReference type="SUPFAM" id="SSF56935">
    <property type="entry name" value="Porins"/>
    <property type="match status" value="1"/>
</dbReference>
<accession>A0A840TS46</accession>
<protein>
    <submittedName>
        <fullName evidence="12">Outer membrane receptor protein involved in Fe transport</fullName>
    </submittedName>
</protein>
<feature type="signal peptide" evidence="9">
    <location>
        <begin position="1"/>
        <end position="20"/>
    </location>
</feature>
<dbReference type="GO" id="GO:0015344">
    <property type="term" value="F:siderophore uptake transmembrane transporter activity"/>
    <property type="evidence" value="ECO:0007669"/>
    <property type="project" value="TreeGrafter"/>
</dbReference>
<dbReference type="EMBL" id="JACHGF010000014">
    <property type="protein sequence ID" value="MBB5287186.1"/>
    <property type="molecule type" value="Genomic_DNA"/>
</dbReference>
<dbReference type="AlphaFoldDB" id="A0A840TS46"/>
<feature type="domain" description="TonB-dependent receptor plug" evidence="10">
    <location>
        <begin position="145"/>
        <end position="213"/>
    </location>
</feature>
<dbReference type="InterPro" id="IPR036942">
    <property type="entry name" value="Beta-barrel_TonB_sf"/>
</dbReference>
<keyword evidence="13" id="KW-1185">Reference proteome</keyword>
<dbReference type="InterPro" id="IPR039426">
    <property type="entry name" value="TonB-dep_rcpt-like"/>
</dbReference>
<evidence type="ECO:0000256" key="7">
    <source>
        <dbReference type="ARBA" id="ARBA00023237"/>
    </source>
</evidence>
<keyword evidence="4" id="KW-0812">Transmembrane</keyword>
<evidence type="ECO:0000259" key="11">
    <source>
        <dbReference type="Pfam" id="PF14905"/>
    </source>
</evidence>
<dbReference type="InterPro" id="IPR008969">
    <property type="entry name" value="CarboxyPept-like_regulatory"/>
</dbReference>
<evidence type="ECO:0000256" key="2">
    <source>
        <dbReference type="ARBA" id="ARBA00022448"/>
    </source>
</evidence>
<dbReference type="PANTHER" id="PTHR30069">
    <property type="entry name" value="TONB-DEPENDENT OUTER MEMBRANE RECEPTOR"/>
    <property type="match status" value="1"/>
</dbReference>
<evidence type="ECO:0000256" key="4">
    <source>
        <dbReference type="ARBA" id="ARBA00022692"/>
    </source>
</evidence>
<keyword evidence="2" id="KW-0813">Transport</keyword>
<dbReference type="RefSeq" id="WP_184179033.1">
    <property type="nucleotide sequence ID" value="NZ_JACHGF010000014.1"/>
</dbReference>
<feature type="domain" description="Outer membrane protein beta-barrel" evidence="11">
    <location>
        <begin position="379"/>
        <end position="780"/>
    </location>
</feature>
<feature type="region of interest" description="Disordered" evidence="8">
    <location>
        <begin position="785"/>
        <end position="804"/>
    </location>
</feature>
<organism evidence="12 13">
    <name type="scientific">Rhabdobacter roseus</name>
    <dbReference type="NCBI Taxonomy" id="1655419"/>
    <lineage>
        <taxon>Bacteria</taxon>
        <taxon>Pseudomonadati</taxon>
        <taxon>Bacteroidota</taxon>
        <taxon>Cytophagia</taxon>
        <taxon>Cytophagales</taxon>
        <taxon>Cytophagaceae</taxon>
        <taxon>Rhabdobacter</taxon>
    </lineage>
</organism>
<dbReference type="Gene3D" id="2.170.130.10">
    <property type="entry name" value="TonB-dependent receptor, plug domain"/>
    <property type="match status" value="1"/>
</dbReference>
<comment type="caution">
    <text evidence="12">The sequence shown here is derived from an EMBL/GenBank/DDBJ whole genome shotgun (WGS) entry which is preliminary data.</text>
</comment>
<name>A0A840TS46_9BACT</name>
<dbReference type="Proteomes" id="UP000557307">
    <property type="component" value="Unassembled WGS sequence"/>
</dbReference>
<proteinExistence type="predicted"/>
<dbReference type="Pfam" id="PF13620">
    <property type="entry name" value="CarboxypepD_reg"/>
    <property type="match status" value="1"/>
</dbReference>
<evidence type="ECO:0000313" key="12">
    <source>
        <dbReference type="EMBL" id="MBB5287186.1"/>
    </source>
</evidence>
<evidence type="ECO:0000259" key="10">
    <source>
        <dbReference type="Pfam" id="PF07715"/>
    </source>
</evidence>
<evidence type="ECO:0000256" key="1">
    <source>
        <dbReference type="ARBA" id="ARBA00004571"/>
    </source>
</evidence>
<feature type="chain" id="PRO_5032272430" evidence="9">
    <location>
        <begin position="21"/>
        <end position="804"/>
    </location>
</feature>
<gene>
    <name evidence="12" type="ORF">HNQ92_005348</name>
</gene>
<dbReference type="GO" id="GO:0009279">
    <property type="term" value="C:cell outer membrane"/>
    <property type="evidence" value="ECO:0007669"/>
    <property type="project" value="UniProtKB-SubCell"/>
</dbReference>
<sequence>MRKTLLLLLWGALGMGAAWAQNPATLLGRIVDEAQKPLEFASVVLLLPDSSFVKGTVTDTAGTYALPQLTPGTYLLKVSSLGYQTALSTLNLPEGQPQYQVPDLVVAVDAQSLQEVVVRGEKPLIERELGKIIVNVSNSAFFKTAANAVDVLKRAPGLIVDPSGAISVKGLYAPLIMLEGRQQPLTPDELRNIPSSDIERVEISTNASAQYDGEVRAVINIRLKRDKSLGWSGSTYLGGAQNRYLSSYNGGLSLTYKTKRWAHYGLVGYRDDRDFLKMSGARRIGSGANYTLMEPDAFIRYDTRPLTYRLGTDFQINQKHSLGVVWKGVVRQRNDLTENTTTLTRFERSTALSTEKLKTRNENDIQGQTNAINLNYKGKLSDKGNELTVDVDYALYDRTENQSIRNRFLDQSERELRIPGQLRGLGTSDLTIQSVRADYLQPLPNDWVLLAGAKLSRIQSDDALRYDSLRVGTWVYDASKSNRFVYHEDIAAGYVLFGHDWEKLSLEGGLRVERTATQGNSMTMNSAINRQYWRWLPSLQASYQLTDKQSLQASFARKLTRPSFYDLNPFTFYTDPFSYIEGNPFLLPVTRNTAELGYSIGNFNTTLSYVHDSDIIAQMPIQDDETKIIRYTRVNLNTQKVLNWDASYPYQVNKWWRMNNYLLVQHRQIQSAFLTDNFDNKRWTFFFEGGQYFSLSDNCTFELSYYYQGPSADQFYRVKGYGTVSVGIQKSFLSNRINTQVNLNDIFNTYREFFYGQYLNVDLTTLQTRGMQQATVRMTYRFGQSTYRRKQRTNSSAEEESRTR</sequence>
<dbReference type="Pfam" id="PF14905">
    <property type="entry name" value="OMP_b-brl_3"/>
    <property type="match status" value="1"/>
</dbReference>
<reference evidence="12 13" key="1">
    <citation type="submission" date="2020-08" db="EMBL/GenBank/DDBJ databases">
        <title>Genomic Encyclopedia of Type Strains, Phase IV (KMG-IV): sequencing the most valuable type-strain genomes for metagenomic binning, comparative biology and taxonomic classification.</title>
        <authorList>
            <person name="Goeker M."/>
        </authorList>
    </citation>
    <scope>NUCLEOTIDE SEQUENCE [LARGE SCALE GENOMIC DNA]</scope>
    <source>
        <strain evidence="12 13">DSM 105074</strain>
    </source>
</reference>
<dbReference type="GO" id="GO:0044718">
    <property type="term" value="P:siderophore transmembrane transport"/>
    <property type="evidence" value="ECO:0007669"/>
    <property type="project" value="TreeGrafter"/>
</dbReference>
<dbReference type="InterPro" id="IPR037066">
    <property type="entry name" value="Plug_dom_sf"/>
</dbReference>
<keyword evidence="5 9" id="KW-0732">Signal</keyword>
<dbReference type="InterPro" id="IPR041700">
    <property type="entry name" value="OMP_b-brl_3"/>
</dbReference>
<keyword evidence="6" id="KW-0472">Membrane</keyword>
<dbReference type="Gene3D" id="2.40.170.20">
    <property type="entry name" value="TonB-dependent receptor, beta-barrel domain"/>
    <property type="match status" value="1"/>
</dbReference>
<keyword evidence="12" id="KW-0675">Receptor</keyword>
<evidence type="ECO:0000256" key="3">
    <source>
        <dbReference type="ARBA" id="ARBA00022452"/>
    </source>
</evidence>
<evidence type="ECO:0000256" key="5">
    <source>
        <dbReference type="ARBA" id="ARBA00022729"/>
    </source>
</evidence>
<evidence type="ECO:0000256" key="8">
    <source>
        <dbReference type="SAM" id="MobiDB-lite"/>
    </source>
</evidence>
<keyword evidence="3" id="KW-1134">Transmembrane beta strand</keyword>
<dbReference type="SUPFAM" id="SSF49464">
    <property type="entry name" value="Carboxypeptidase regulatory domain-like"/>
    <property type="match status" value="1"/>
</dbReference>
<dbReference type="PANTHER" id="PTHR30069:SF29">
    <property type="entry name" value="HEMOGLOBIN AND HEMOGLOBIN-HAPTOGLOBIN-BINDING PROTEIN 1-RELATED"/>
    <property type="match status" value="1"/>
</dbReference>
<evidence type="ECO:0000256" key="9">
    <source>
        <dbReference type="SAM" id="SignalP"/>
    </source>
</evidence>
<evidence type="ECO:0000256" key="6">
    <source>
        <dbReference type="ARBA" id="ARBA00023136"/>
    </source>
</evidence>
<keyword evidence="7" id="KW-0998">Cell outer membrane</keyword>
<comment type="subcellular location">
    <subcellularLocation>
        <location evidence="1">Cell outer membrane</location>
        <topology evidence="1">Multi-pass membrane protein</topology>
    </subcellularLocation>
</comment>
<dbReference type="Gene3D" id="2.60.40.1120">
    <property type="entry name" value="Carboxypeptidase-like, regulatory domain"/>
    <property type="match status" value="1"/>
</dbReference>